<name>A0A9D1CI47_9FIRM</name>
<reference evidence="2" key="2">
    <citation type="journal article" date="2021" name="PeerJ">
        <title>Extensive microbial diversity within the chicken gut microbiome revealed by metagenomics and culture.</title>
        <authorList>
            <person name="Gilroy R."/>
            <person name="Ravi A."/>
            <person name="Getino M."/>
            <person name="Pursley I."/>
            <person name="Horton D.L."/>
            <person name="Alikhan N.F."/>
            <person name="Baker D."/>
            <person name="Gharbi K."/>
            <person name="Hall N."/>
            <person name="Watson M."/>
            <person name="Adriaenssens E.M."/>
            <person name="Foster-Nyarko E."/>
            <person name="Jarju S."/>
            <person name="Secka A."/>
            <person name="Antonio M."/>
            <person name="Oren A."/>
            <person name="Chaudhuri R.R."/>
            <person name="La Ragione R."/>
            <person name="Hildebrand F."/>
            <person name="Pallen M.J."/>
        </authorList>
    </citation>
    <scope>NUCLEOTIDE SEQUENCE</scope>
    <source>
        <strain evidence="2">ChiHile30-977</strain>
    </source>
</reference>
<evidence type="ECO:0000313" key="2">
    <source>
        <dbReference type="EMBL" id="HIQ62287.1"/>
    </source>
</evidence>
<dbReference type="Proteomes" id="UP000886819">
    <property type="component" value="Unassembled WGS sequence"/>
</dbReference>
<keyword evidence="1" id="KW-1133">Transmembrane helix</keyword>
<dbReference type="EMBL" id="DVFI01000026">
    <property type="protein sequence ID" value="HIQ62287.1"/>
    <property type="molecule type" value="Genomic_DNA"/>
</dbReference>
<keyword evidence="1" id="KW-0472">Membrane</keyword>
<keyword evidence="1" id="KW-0812">Transmembrane</keyword>
<evidence type="ECO:0000256" key="1">
    <source>
        <dbReference type="SAM" id="Phobius"/>
    </source>
</evidence>
<gene>
    <name evidence="2" type="ORF">IAA66_01710</name>
</gene>
<reference evidence="2" key="1">
    <citation type="submission" date="2020-10" db="EMBL/GenBank/DDBJ databases">
        <authorList>
            <person name="Gilroy R."/>
        </authorList>
    </citation>
    <scope>NUCLEOTIDE SEQUENCE</scope>
    <source>
        <strain evidence="2">ChiHile30-977</strain>
    </source>
</reference>
<organism evidence="2 3">
    <name type="scientific">Candidatus Avichristensenella intestinipullorum</name>
    <dbReference type="NCBI Taxonomy" id="2840693"/>
    <lineage>
        <taxon>Bacteria</taxon>
        <taxon>Bacillati</taxon>
        <taxon>Bacillota</taxon>
        <taxon>Clostridia</taxon>
        <taxon>Candidatus Avichristensenella</taxon>
    </lineage>
</organism>
<dbReference type="Pfam" id="PF05437">
    <property type="entry name" value="AzlD"/>
    <property type="match status" value="1"/>
</dbReference>
<comment type="caution">
    <text evidence="2">The sequence shown here is derived from an EMBL/GenBank/DDBJ whole genome shotgun (WGS) entry which is preliminary data.</text>
</comment>
<feature type="transmembrane region" description="Helical" evidence="1">
    <location>
        <begin position="72"/>
        <end position="90"/>
    </location>
</feature>
<dbReference type="InterPro" id="IPR008407">
    <property type="entry name" value="Brnchd-chn_aa_trnsp_AzlD"/>
</dbReference>
<protein>
    <submittedName>
        <fullName evidence="2">AzlD domain-containing protein</fullName>
    </submittedName>
</protein>
<evidence type="ECO:0000313" key="3">
    <source>
        <dbReference type="Proteomes" id="UP000886819"/>
    </source>
</evidence>
<feature type="transmembrane region" description="Helical" evidence="1">
    <location>
        <begin position="20"/>
        <end position="39"/>
    </location>
</feature>
<proteinExistence type="predicted"/>
<accession>A0A9D1CI47</accession>
<dbReference type="AlphaFoldDB" id="A0A9D1CI47"/>
<sequence length="91" mass="9516">MAGVTYLVRMLPLAVLRRKIKSRFLLSFLYYAPYAVLGALTFPDILYATGTLPSALLGLAAALAAAWLGRPLLVVALAASAAAVLARLAGI</sequence>